<reference evidence="7" key="1">
    <citation type="journal article" date="2023" name="PhytoFront">
        <title>Draft Genome Resources of Seven Strains of Tilletia horrida, Causal Agent of Kernel Smut of Rice.</title>
        <authorList>
            <person name="Khanal S."/>
            <person name="Antony Babu S."/>
            <person name="Zhou X.G."/>
        </authorList>
    </citation>
    <scope>NUCLEOTIDE SEQUENCE</scope>
    <source>
        <strain evidence="7">TX6</strain>
    </source>
</reference>
<keyword evidence="3" id="KW-0464">Manganese</keyword>
<feature type="binding site" evidence="3">
    <location>
        <position position="182"/>
    </location>
    <ligand>
        <name>Mn(2+)</name>
        <dbReference type="ChEBI" id="CHEBI:29035"/>
        <label>1</label>
    </ligand>
</feature>
<dbReference type="GO" id="GO:0033609">
    <property type="term" value="P:oxalate metabolic process"/>
    <property type="evidence" value="ECO:0007669"/>
    <property type="project" value="InterPro"/>
</dbReference>
<dbReference type="InterPro" id="IPR051610">
    <property type="entry name" value="GPI/OXD"/>
</dbReference>
<feature type="signal peptide" evidence="5">
    <location>
        <begin position="1"/>
        <end position="21"/>
    </location>
</feature>
<name>A0AAN6GQT4_9BASI</name>
<gene>
    <name evidence="7" type="ORF">OC846_004268</name>
</gene>
<feature type="binding site" evidence="3">
    <location>
        <position position="372"/>
    </location>
    <ligand>
        <name>Mn(2+)</name>
        <dbReference type="ChEBI" id="CHEBI:29035"/>
        <label>2</label>
    </ligand>
</feature>
<feature type="region of interest" description="Disordered" evidence="4">
    <location>
        <begin position="80"/>
        <end position="123"/>
    </location>
</feature>
<feature type="domain" description="Cupin type-1" evidence="6">
    <location>
        <begin position="138"/>
        <end position="280"/>
    </location>
</feature>
<feature type="binding site" evidence="3">
    <location>
        <position position="411"/>
    </location>
    <ligand>
        <name>Mn(2+)</name>
        <dbReference type="ChEBI" id="CHEBI:29035"/>
        <label>2</label>
    </ligand>
</feature>
<dbReference type="PANTHER" id="PTHR35848:SF9">
    <property type="entry name" value="SLL1358 PROTEIN"/>
    <property type="match status" value="1"/>
</dbReference>
<dbReference type="EMBL" id="JAPDMZ010000123">
    <property type="protein sequence ID" value="KAK0548997.1"/>
    <property type="molecule type" value="Genomic_DNA"/>
</dbReference>
<dbReference type="PANTHER" id="PTHR35848">
    <property type="entry name" value="OXALATE-BINDING PROTEIN"/>
    <property type="match status" value="1"/>
</dbReference>
<keyword evidence="5" id="KW-0732">Signal</keyword>
<dbReference type="InterPro" id="IPR011051">
    <property type="entry name" value="RmlC_Cupin_sf"/>
</dbReference>
<feature type="binding site" evidence="3">
    <location>
        <position position="368"/>
    </location>
    <ligand>
        <name>Mn(2+)</name>
        <dbReference type="ChEBI" id="CHEBI:29035"/>
        <label>2</label>
    </ligand>
</feature>
<feature type="binding site" evidence="3">
    <location>
        <position position="188"/>
    </location>
    <ligand>
        <name>Mn(2+)</name>
        <dbReference type="ChEBI" id="CHEBI:29035"/>
        <label>1</label>
    </ligand>
</feature>
<feature type="chain" id="PRO_5042910266" description="Cupin type-1 domain-containing protein" evidence="5">
    <location>
        <begin position="22"/>
        <end position="492"/>
    </location>
</feature>
<evidence type="ECO:0000259" key="6">
    <source>
        <dbReference type="SMART" id="SM00835"/>
    </source>
</evidence>
<feature type="binding site" evidence="3">
    <location>
        <position position="184"/>
    </location>
    <ligand>
        <name>Mn(2+)</name>
        <dbReference type="ChEBI" id="CHEBI:29035"/>
        <label>1</label>
    </ligand>
</feature>
<dbReference type="NCBIfam" id="TIGR03404">
    <property type="entry name" value="bicupin_oxalic"/>
    <property type="match status" value="1"/>
</dbReference>
<keyword evidence="1 3" id="KW-0479">Metal-binding</keyword>
<dbReference type="InterPro" id="IPR017774">
    <property type="entry name" value="Bicupin_oxalate_deCO2ase/Oxase"/>
</dbReference>
<feature type="binding site" evidence="3">
    <location>
        <position position="366"/>
    </location>
    <ligand>
        <name>Mn(2+)</name>
        <dbReference type="ChEBI" id="CHEBI:29035"/>
        <label>2</label>
    </ligand>
</feature>
<dbReference type="SMART" id="SM00835">
    <property type="entry name" value="Cupin_1"/>
    <property type="match status" value="2"/>
</dbReference>
<comment type="caution">
    <text evidence="7">The sequence shown here is derived from an EMBL/GenBank/DDBJ whole genome shotgun (WGS) entry which is preliminary data.</text>
</comment>
<proteinExistence type="predicted"/>
<organism evidence="7 8">
    <name type="scientific">Tilletia horrida</name>
    <dbReference type="NCBI Taxonomy" id="155126"/>
    <lineage>
        <taxon>Eukaryota</taxon>
        <taxon>Fungi</taxon>
        <taxon>Dikarya</taxon>
        <taxon>Basidiomycota</taxon>
        <taxon>Ustilaginomycotina</taxon>
        <taxon>Exobasidiomycetes</taxon>
        <taxon>Tilletiales</taxon>
        <taxon>Tilletiaceae</taxon>
        <taxon>Tilletia</taxon>
    </lineage>
</organism>
<sequence>MKAFRLILAALLAYSASPISARVITADRAPYARSLTKRSENFNEQVIKLGPESAVHKRVTKHIRPDYSEAWAKKRKRAAAASDDGSITQFGSGGPQPQRGAKGATFLHPSNFEIDSQNPDNLSPPPTDAGVIPNLKWSFSQSKTRLLTGGWVREQVVTDLPVSTQIAAAEQRLSPYAYRELHWHRVAEWGFVLNGTVRITGNDEDGGNYVEDIPAGDLWSFPRGVPHSLQAGPDGAEYLLVFDDGNFDAAGTTFMVDDWIAHTPKDVLAENFGIDASAFANVTTPDPYIVTADSWPSLSDAQKAVSGNPAGQTKAPFHYALSEQKETVAPGGGGWVKITDLRQFPASNTLASALVHVEPNAIRELHWHKNAEWGYIVSGKGRATAFAGGATARTFDLQGGDSWVFPTNYGHYIQNIGDEPLVFVEIFRGPNFGDDVKFDDFSLQQWLALNPPELVARTLNVSTSVVQQLKKEKQILVAGKQNSTSNSNSTSS</sequence>
<evidence type="ECO:0000313" key="7">
    <source>
        <dbReference type="EMBL" id="KAK0548997.1"/>
    </source>
</evidence>
<accession>A0AAN6GQT4</accession>
<dbReference type="SUPFAM" id="SSF51182">
    <property type="entry name" value="RmlC-like cupins"/>
    <property type="match status" value="1"/>
</dbReference>
<dbReference type="Proteomes" id="UP001176517">
    <property type="component" value="Unassembled WGS sequence"/>
</dbReference>
<feature type="active site" description="Proton donor" evidence="2">
    <location>
        <position position="425"/>
    </location>
</feature>
<evidence type="ECO:0000256" key="1">
    <source>
        <dbReference type="ARBA" id="ARBA00022723"/>
    </source>
</evidence>
<dbReference type="Gene3D" id="2.60.120.10">
    <property type="entry name" value="Jelly Rolls"/>
    <property type="match status" value="2"/>
</dbReference>
<evidence type="ECO:0000256" key="4">
    <source>
        <dbReference type="SAM" id="MobiDB-lite"/>
    </source>
</evidence>
<dbReference type="InterPro" id="IPR006045">
    <property type="entry name" value="Cupin_1"/>
</dbReference>
<dbReference type="CDD" id="cd20304">
    <property type="entry name" value="cupin_OxDC_N"/>
    <property type="match status" value="1"/>
</dbReference>
<dbReference type="CDD" id="cd20305">
    <property type="entry name" value="cupin_OxDC_C"/>
    <property type="match status" value="1"/>
</dbReference>
<evidence type="ECO:0000256" key="5">
    <source>
        <dbReference type="SAM" id="SignalP"/>
    </source>
</evidence>
<dbReference type="AlphaFoldDB" id="A0AAN6GQT4"/>
<evidence type="ECO:0000256" key="3">
    <source>
        <dbReference type="PIRSR" id="PIRSR617774-2"/>
    </source>
</evidence>
<evidence type="ECO:0000313" key="8">
    <source>
        <dbReference type="Proteomes" id="UP001176517"/>
    </source>
</evidence>
<feature type="binding site" evidence="3">
    <location>
        <position position="227"/>
    </location>
    <ligand>
        <name>Mn(2+)</name>
        <dbReference type="ChEBI" id="CHEBI:29035"/>
        <label>1</label>
    </ligand>
</feature>
<feature type="domain" description="Cupin type-1" evidence="6">
    <location>
        <begin position="319"/>
        <end position="467"/>
    </location>
</feature>
<dbReference type="Pfam" id="PF00190">
    <property type="entry name" value="Cupin_1"/>
    <property type="match status" value="2"/>
</dbReference>
<keyword evidence="8" id="KW-1185">Reference proteome</keyword>
<dbReference type="GO" id="GO:0046872">
    <property type="term" value="F:metal ion binding"/>
    <property type="evidence" value="ECO:0007669"/>
    <property type="project" value="UniProtKB-KW"/>
</dbReference>
<evidence type="ECO:0000256" key="2">
    <source>
        <dbReference type="PIRSR" id="PIRSR617774-1"/>
    </source>
</evidence>
<comment type="cofactor">
    <cofactor evidence="3">
        <name>Mn(2+)</name>
        <dbReference type="ChEBI" id="CHEBI:29035"/>
    </cofactor>
    <text evidence="3">Binds 2 manganese ions per subunit.</text>
</comment>
<protein>
    <recommendedName>
        <fullName evidence="6">Cupin type-1 domain-containing protein</fullName>
    </recommendedName>
</protein>
<dbReference type="InterPro" id="IPR014710">
    <property type="entry name" value="RmlC-like_jellyroll"/>
</dbReference>